<evidence type="ECO:0000313" key="2">
    <source>
        <dbReference type="Proteomes" id="UP000275267"/>
    </source>
</evidence>
<dbReference type="EMBL" id="PQIB02000009">
    <property type="protein sequence ID" value="RLM98650.1"/>
    <property type="molecule type" value="Genomic_DNA"/>
</dbReference>
<dbReference type="AlphaFoldDB" id="A0A3L6R8L7"/>
<comment type="caution">
    <text evidence="1">The sequence shown here is derived from an EMBL/GenBank/DDBJ whole genome shotgun (WGS) entry which is preliminary data.</text>
</comment>
<reference evidence="2" key="1">
    <citation type="journal article" date="2019" name="Nat. Commun.">
        <title>The genome of broomcorn millet.</title>
        <authorList>
            <person name="Zou C."/>
            <person name="Miki D."/>
            <person name="Li D."/>
            <person name="Tang Q."/>
            <person name="Xiao L."/>
            <person name="Rajput S."/>
            <person name="Deng P."/>
            <person name="Jia W."/>
            <person name="Huang R."/>
            <person name="Zhang M."/>
            <person name="Sun Y."/>
            <person name="Hu J."/>
            <person name="Fu X."/>
            <person name="Schnable P.S."/>
            <person name="Li F."/>
            <person name="Zhang H."/>
            <person name="Feng B."/>
            <person name="Zhu X."/>
            <person name="Liu R."/>
            <person name="Schnable J.C."/>
            <person name="Zhu J.-K."/>
            <person name="Zhang H."/>
        </authorList>
    </citation>
    <scope>NUCLEOTIDE SEQUENCE [LARGE SCALE GENOMIC DNA]</scope>
</reference>
<organism evidence="1 2">
    <name type="scientific">Panicum miliaceum</name>
    <name type="common">Proso millet</name>
    <name type="synonym">Broomcorn millet</name>
    <dbReference type="NCBI Taxonomy" id="4540"/>
    <lineage>
        <taxon>Eukaryota</taxon>
        <taxon>Viridiplantae</taxon>
        <taxon>Streptophyta</taxon>
        <taxon>Embryophyta</taxon>
        <taxon>Tracheophyta</taxon>
        <taxon>Spermatophyta</taxon>
        <taxon>Magnoliopsida</taxon>
        <taxon>Liliopsida</taxon>
        <taxon>Poales</taxon>
        <taxon>Poaceae</taxon>
        <taxon>PACMAD clade</taxon>
        <taxon>Panicoideae</taxon>
        <taxon>Panicodae</taxon>
        <taxon>Paniceae</taxon>
        <taxon>Panicinae</taxon>
        <taxon>Panicum</taxon>
        <taxon>Panicum sect. Panicum</taxon>
    </lineage>
</organism>
<name>A0A3L6R8L7_PANMI</name>
<keyword evidence="2" id="KW-1185">Reference proteome</keyword>
<proteinExistence type="predicted"/>
<protein>
    <submittedName>
        <fullName evidence="1">Uncharacterized protein</fullName>
    </submittedName>
</protein>
<dbReference type="Proteomes" id="UP000275267">
    <property type="component" value="Unassembled WGS sequence"/>
</dbReference>
<sequence length="79" mass="8011">MDSASGGCSDTAIARAGATKSLGHGGSVLASSASARRPWTMVAPLRAPVRAPQPWTAAVPCELSSYSTLRITVAVKGKN</sequence>
<accession>A0A3L6R8L7</accession>
<gene>
    <name evidence="1" type="ORF">C2845_PM06G25420</name>
</gene>
<evidence type="ECO:0000313" key="1">
    <source>
        <dbReference type="EMBL" id="RLM98650.1"/>
    </source>
</evidence>